<organism evidence="2 3">
    <name type="scientific">Polymorphospora rubra</name>
    <dbReference type="NCBI Taxonomy" id="338584"/>
    <lineage>
        <taxon>Bacteria</taxon>
        <taxon>Bacillati</taxon>
        <taxon>Actinomycetota</taxon>
        <taxon>Actinomycetes</taxon>
        <taxon>Micromonosporales</taxon>
        <taxon>Micromonosporaceae</taxon>
        <taxon>Polymorphospora</taxon>
    </lineage>
</organism>
<dbReference type="InterPro" id="IPR029058">
    <property type="entry name" value="AB_hydrolase_fold"/>
</dbReference>
<evidence type="ECO:0000313" key="3">
    <source>
        <dbReference type="Proteomes" id="UP000680866"/>
    </source>
</evidence>
<sequence length="142" mass="15178">MLTIIRAAGGALVDWSDEGIAALLEVTTNNLAAVRAFTPDRFHGDLLFFSATLTRPELLQTVDTWLPYVDGRIDNRDIACRHERMMRPDAITEIGPILADHLATLARRPALTRAALPVRPAPPTTAGSGLLPAPAPAGGASY</sequence>
<keyword evidence="3" id="KW-1185">Reference proteome</keyword>
<evidence type="ECO:0000313" key="2">
    <source>
        <dbReference type="EMBL" id="BCJ69372.1"/>
    </source>
</evidence>
<evidence type="ECO:0000256" key="1">
    <source>
        <dbReference type="SAM" id="MobiDB-lite"/>
    </source>
</evidence>
<dbReference type="EMBL" id="AP023359">
    <property type="protein sequence ID" value="BCJ69372.1"/>
    <property type="molecule type" value="Genomic_DNA"/>
</dbReference>
<gene>
    <name evidence="2" type="ORF">Prubr_63930</name>
</gene>
<dbReference type="Gene3D" id="3.40.50.1820">
    <property type="entry name" value="alpha/beta hydrolase"/>
    <property type="match status" value="1"/>
</dbReference>
<name>A0A810N717_9ACTN</name>
<protein>
    <submittedName>
        <fullName evidence="2">Uncharacterized protein</fullName>
    </submittedName>
</protein>
<proteinExistence type="predicted"/>
<dbReference type="Proteomes" id="UP000680866">
    <property type="component" value="Chromosome"/>
</dbReference>
<accession>A0A810N717</accession>
<dbReference type="KEGG" id="pry:Prubr_63930"/>
<dbReference type="SUPFAM" id="SSF53474">
    <property type="entry name" value="alpha/beta-Hydrolases"/>
    <property type="match status" value="1"/>
</dbReference>
<dbReference type="AlphaFoldDB" id="A0A810N717"/>
<feature type="region of interest" description="Disordered" evidence="1">
    <location>
        <begin position="117"/>
        <end position="142"/>
    </location>
</feature>
<reference evidence="2" key="1">
    <citation type="submission" date="2020-08" db="EMBL/GenBank/DDBJ databases">
        <title>Whole genome shotgun sequence of Polymorphospora rubra NBRC 101157.</title>
        <authorList>
            <person name="Komaki H."/>
            <person name="Tamura T."/>
        </authorList>
    </citation>
    <scope>NUCLEOTIDE SEQUENCE</scope>
    <source>
        <strain evidence="2">NBRC 101157</strain>
    </source>
</reference>